<keyword evidence="4" id="KW-0786">Thiamine pyrophosphate</keyword>
<organism evidence="6 7">
    <name type="scientific">Jimgerdemannia flammicorona</name>
    <dbReference type="NCBI Taxonomy" id="994334"/>
    <lineage>
        <taxon>Eukaryota</taxon>
        <taxon>Fungi</taxon>
        <taxon>Fungi incertae sedis</taxon>
        <taxon>Mucoromycota</taxon>
        <taxon>Mucoromycotina</taxon>
        <taxon>Endogonomycetes</taxon>
        <taxon>Endogonales</taxon>
        <taxon>Endogonaceae</taxon>
        <taxon>Jimgerdemannia</taxon>
    </lineage>
</organism>
<protein>
    <submittedName>
        <fullName evidence="6">Thiamine diphosphate-binding protein</fullName>
    </submittedName>
</protein>
<keyword evidence="3" id="KW-0560">Oxidoreductase</keyword>
<dbReference type="PANTHER" id="PTHR23152:SF4">
    <property type="entry name" value="2-OXOADIPATE DEHYDROGENASE COMPLEX COMPONENT E1"/>
    <property type="match status" value="1"/>
</dbReference>
<dbReference type="InterPro" id="IPR029061">
    <property type="entry name" value="THDP-binding"/>
</dbReference>
<evidence type="ECO:0000313" key="6">
    <source>
        <dbReference type="EMBL" id="RUP49570.1"/>
    </source>
</evidence>
<dbReference type="NCBIfam" id="NF008907">
    <property type="entry name" value="PRK12270.1"/>
    <property type="match status" value="1"/>
</dbReference>
<comment type="similarity">
    <text evidence="2">Belongs to the alpha-ketoglutarate dehydrogenase family.</text>
</comment>
<feature type="domain" description="Transketolase-like pyrimidine-binding" evidence="5">
    <location>
        <begin position="706"/>
        <end position="913"/>
    </location>
</feature>
<dbReference type="InterPro" id="IPR011603">
    <property type="entry name" value="2oxoglutarate_DH_E1"/>
</dbReference>
<evidence type="ECO:0000313" key="7">
    <source>
        <dbReference type="Proteomes" id="UP000268093"/>
    </source>
</evidence>
<dbReference type="SMART" id="SM00861">
    <property type="entry name" value="Transket_pyr"/>
    <property type="match status" value="1"/>
</dbReference>
<dbReference type="InterPro" id="IPR031717">
    <property type="entry name" value="ODO-1/KGD_C"/>
</dbReference>
<dbReference type="InterPro" id="IPR001017">
    <property type="entry name" value="DH_E1"/>
</dbReference>
<dbReference type="GO" id="GO:0030976">
    <property type="term" value="F:thiamine pyrophosphate binding"/>
    <property type="evidence" value="ECO:0007669"/>
    <property type="project" value="InterPro"/>
</dbReference>
<evidence type="ECO:0000256" key="3">
    <source>
        <dbReference type="ARBA" id="ARBA00023002"/>
    </source>
</evidence>
<evidence type="ECO:0000256" key="4">
    <source>
        <dbReference type="ARBA" id="ARBA00023052"/>
    </source>
</evidence>
<dbReference type="Pfam" id="PF00676">
    <property type="entry name" value="E1_dh"/>
    <property type="match status" value="1"/>
</dbReference>
<dbReference type="InterPro" id="IPR005475">
    <property type="entry name" value="Transketolase-like_Pyr-bd"/>
</dbReference>
<dbReference type="OrthoDB" id="413077at2759"/>
<keyword evidence="7" id="KW-1185">Reference proteome</keyword>
<dbReference type="InterPro" id="IPR042179">
    <property type="entry name" value="KGD_C_sf"/>
</dbReference>
<dbReference type="Pfam" id="PF02779">
    <property type="entry name" value="Transket_pyr"/>
    <property type="match status" value="1"/>
</dbReference>
<dbReference type="PANTHER" id="PTHR23152">
    <property type="entry name" value="2-OXOGLUTARATE DEHYDROGENASE"/>
    <property type="match status" value="1"/>
</dbReference>
<proteinExistence type="inferred from homology"/>
<dbReference type="Gene3D" id="3.40.50.12470">
    <property type="match status" value="1"/>
</dbReference>
<dbReference type="Gene3D" id="3.40.50.970">
    <property type="match status" value="1"/>
</dbReference>
<dbReference type="AlphaFoldDB" id="A0A433DFE3"/>
<comment type="caution">
    <text evidence="6">The sequence shown here is derived from an EMBL/GenBank/DDBJ whole genome shotgun (WGS) entry which is preliminary data.</text>
</comment>
<evidence type="ECO:0000256" key="2">
    <source>
        <dbReference type="ARBA" id="ARBA00006936"/>
    </source>
</evidence>
<dbReference type="EMBL" id="RBNI01002187">
    <property type="protein sequence ID" value="RUP49570.1"/>
    <property type="molecule type" value="Genomic_DNA"/>
</dbReference>
<dbReference type="CDD" id="cd02016">
    <property type="entry name" value="TPP_E1_OGDC_like"/>
    <property type="match status" value="1"/>
</dbReference>
<dbReference type="NCBIfam" id="NF006914">
    <property type="entry name" value="PRK09404.1"/>
    <property type="match status" value="1"/>
</dbReference>
<dbReference type="GO" id="GO:0016624">
    <property type="term" value="F:oxidoreductase activity, acting on the aldehyde or oxo group of donors, disulfide as acceptor"/>
    <property type="evidence" value="ECO:0007669"/>
    <property type="project" value="InterPro"/>
</dbReference>
<sequence>MTPIWPSFPRSPIHPVTITCVKSCVDSHGSRICDDCQRNTFSCRPSASIYWTVVVLSNKILPPSRRNMSAILRLARRVPTATISRQPVLGTRPPQRLPLAFVAPSRVQMPAFLRSAAGKGQKRMYHDDGVYGYRVRREFKMPDYTAEELANRIENGSLLRLVIAYRTHGHRGAYLDPLDIIERENVLALDPSRYGLTDPHKVYNLSGILHVNESKTDKTSLEEATFETIHTHLKSVYSGRIAYEFMHIPDASERRWFYHAVESWEKPVMSPHEKRRIFELLSRSEVFDHFMAKKFAQVKRYGLEGAESMMTALDRLFNMASHAGVRDVVLGMPHRGRLNLLTDLLQYPLAALFHKIKGNSEFPPDVIGAGDVLSHIGISQGDVSGRSERTEFTIPISISYAANTPTLDYGAAHGLKVSLLQNPSHLEAVNPVTMGKARAKQMEMMKTEKECELGDRVMCVQLHGDAAFTGQGIVMESFGLSNLPHYSSGGSLHIVVNNQLGYTTPAQNARSSVYASDIGKMINAPVVHVNGDFPEDVARAVELCFEYRNKFRKDVILDLVTYRRWGHNELDEPAFTQPLMYRNIRARKSVPRLYEDKLLKEGILSSQAEINQLRDSYFATLESNIKNADSYIPVADHLSGPWTGMVQPRDYANGDISNPDTGVEPDTLSAVGRASVTPPTPITVHQRVDKYHVQARLTRVAEGKRIDWATAEALAFGSLLLEGFGVRISGQDVGRGTFSQRHAMLVCQESERVVVPLNHLKEVGGQGYLEVANSNLSEMAVLGFEYGMSWETPRSLNIWEAQFGDFFNSAQVIIDTYLSSGETKWLRQSGLVMLLPHGYDGGGPEHSSCRVERFLQLCDDRFDVLDNSIPVNPNMHVVNCTTPAQYFHVLRRQMKRNFRKPLVVAAPKTLLKLSAAVSNFTDMIPGTTFQPILADTIIQDASKVDRVVFVSGKLYYDLLKERQTRGVQDRVALVRVEELCPFPKNELVNEVTRFKNAQEFVWCQEEPQNNGAYTFMEPRLSQLLPSGRSLKYVGRAPSVAPATGIAVRYKTEQAAVLKNAFDA</sequence>
<dbReference type="SUPFAM" id="SSF52518">
    <property type="entry name" value="Thiamin diphosphate-binding fold (THDP-binding)"/>
    <property type="match status" value="2"/>
</dbReference>
<name>A0A433DFE3_9FUNG</name>
<gene>
    <name evidence="6" type="ORF">BC936DRAFT_142177</name>
</gene>
<evidence type="ECO:0000259" key="5">
    <source>
        <dbReference type="SMART" id="SM00861"/>
    </source>
</evidence>
<evidence type="ECO:0000256" key="1">
    <source>
        <dbReference type="ARBA" id="ARBA00001964"/>
    </source>
</evidence>
<dbReference type="Pfam" id="PF16870">
    <property type="entry name" value="OxoGdeHyase_C"/>
    <property type="match status" value="1"/>
</dbReference>
<dbReference type="NCBIfam" id="TIGR00239">
    <property type="entry name" value="2oxo_dh_E1"/>
    <property type="match status" value="1"/>
</dbReference>
<reference evidence="6 7" key="1">
    <citation type="journal article" date="2018" name="New Phytol.">
        <title>Phylogenomics of Endogonaceae and evolution of mycorrhizas within Mucoromycota.</title>
        <authorList>
            <person name="Chang Y."/>
            <person name="Desiro A."/>
            <person name="Na H."/>
            <person name="Sandor L."/>
            <person name="Lipzen A."/>
            <person name="Clum A."/>
            <person name="Barry K."/>
            <person name="Grigoriev I.V."/>
            <person name="Martin F.M."/>
            <person name="Stajich J.E."/>
            <person name="Smith M.E."/>
            <person name="Bonito G."/>
            <person name="Spatafora J.W."/>
        </authorList>
    </citation>
    <scope>NUCLEOTIDE SEQUENCE [LARGE SCALE GENOMIC DNA]</scope>
    <source>
        <strain evidence="6 7">GMNB39</strain>
    </source>
</reference>
<dbReference type="Gene3D" id="3.40.50.11610">
    <property type="entry name" value="Multifunctional 2-oxoglutarate metabolism enzyme, C-terminal domain"/>
    <property type="match status" value="1"/>
</dbReference>
<accession>A0A433DFE3</accession>
<dbReference type="Gene3D" id="1.10.287.1150">
    <property type="entry name" value="TPP helical domain"/>
    <property type="match status" value="1"/>
</dbReference>
<dbReference type="PIRSF" id="PIRSF000157">
    <property type="entry name" value="Oxoglu_dh_E1"/>
    <property type="match status" value="1"/>
</dbReference>
<comment type="cofactor">
    <cofactor evidence="1">
        <name>thiamine diphosphate</name>
        <dbReference type="ChEBI" id="CHEBI:58937"/>
    </cofactor>
</comment>
<dbReference type="GO" id="GO:0006091">
    <property type="term" value="P:generation of precursor metabolites and energy"/>
    <property type="evidence" value="ECO:0007669"/>
    <property type="project" value="UniProtKB-ARBA"/>
</dbReference>
<dbReference type="Proteomes" id="UP000268093">
    <property type="component" value="Unassembled WGS sequence"/>
</dbReference>